<proteinExistence type="predicted"/>
<keyword evidence="2" id="KW-1185">Reference proteome</keyword>
<protein>
    <recommendedName>
        <fullName evidence="3">NACHT-NTPase and P-loop NTPases N-terminal domain-containing protein</fullName>
    </recommendedName>
</protein>
<gene>
    <name evidence="1" type="ORF">NW768_006819</name>
</gene>
<dbReference type="EMBL" id="JAOQBH010000010">
    <property type="protein sequence ID" value="KAJ4129849.1"/>
    <property type="molecule type" value="Genomic_DNA"/>
</dbReference>
<comment type="caution">
    <text evidence="1">The sequence shown here is derived from an EMBL/GenBank/DDBJ whole genome shotgun (WGS) entry which is preliminary data.</text>
</comment>
<evidence type="ECO:0008006" key="3">
    <source>
        <dbReference type="Google" id="ProtNLM"/>
    </source>
</evidence>
<evidence type="ECO:0000313" key="2">
    <source>
        <dbReference type="Proteomes" id="UP001152024"/>
    </source>
</evidence>
<reference evidence="1" key="1">
    <citation type="submission" date="2022-09" db="EMBL/GenBank/DDBJ databases">
        <title>Fusarium specimens isolated from Avocado Roots.</title>
        <authorList>
            <person name="Stajich J."/>
            <person name="Roper C."/>
            <person name="Heimlech-Rivalta G."/>
        </authorList>
    </citation>
    <scope>NUCLEOTIDE SEQUENCE</scope>
    <source>
        <strain evidence="1">CF00095</strain>
    </source>
</reference>
<sequence length="328" mass="36968">MAEVLGLASSIITVVGVAGKLGTSTIRLKRLWDEVQDIPASIQRCIEHLELLVPAIEEMGDEFQRTRLMVQNDSAAKRSLEYSRKAVATLESLVRDMETQLTTAKKGRRLVAQLKVRMKKEVIEEHQQQLQSVLQLVGLSQQTYLIALSRAQPQIIISEIKNWQNSNQLVSENAKEDGVSTNHEQTTGNLAPATYSYPGSRNWWASKDSIPWRNAGLFGRISYFSQGSVDNIYASQLRVQPPNWLASKAWDLQICRALAGWDIQMRTWTTRPHDSDIFNWVRAGSTNQVVQAIMNKEASLYDRTPQGFSLSGVSQERIPLTYIALIKL</sequence>
<organism evidence="1 2">
    <name type="scientific">Fusarium equiseti</name>
    <name type="common">Fusarium scirpi</name>
    <dbReference type="NCBI Taxonomy" id="61235"/>
    <lineage>
        <taxon>Eukaryota</taxon>
        <taxon>Fungi</taxon>
        <taxon>Dikarya</taxon>
        <taxon>Ascomycota</taxon>
        <taxon>Pezizomycotina</taxon>
        <taxon>Sordariomycetes</taxon>
        <taxon>Hypocreomycetidae</taxon>
        <taxon>Hypocreales</taxon>
        <taxon>Nectriaceae</taxon>
        <taxon>Fusarium</taxon>
        <taxon>Fusarium incarnatum-equiseti species complex</taxon>
    </lineage>
</organism>
<evidence type="ECO:0000313" key="1">
    <source>
        <dbReference type="EMBL" id="KAJ4129849.1"/>
    </source>
</evidence>
<dbReference type="Proteomes" id="UP001152024">
    <property type="component" value="Unassembled WGS sequence"/>
</dbReference>
<accession>A0ABQ8R9G7</accession>
<name>A0ABQ8R9G7_FUSEQ</name>